<dbReference type="RefSeq" id="XP_040727885.1">
    <property type="nucleotide sequence ID" value="XM_040867189.1"/>
</dbReference>
<dbReference type="Pfam" id="PF03357">
    <property type="entry name" value="Snf7"/>
    <property type="match status" value="1"/>
</dbReference>
<sequence length="193" mass="21867">TPQEQVRKWQSSIRHEQRLMDRQIQSIAQSEQKTKQQIKALAKRNDVKHCRMLAREVVRAKRARHRMEASKATMASLSMQLNEQLATAKITGVLQKSTVMMKDVNGLVKLPELQATMSKLQMEMQKAGIMDEMMEDVMDFAAEEEDEEEAEEEVNRILGEITGESFAKVGPVPTTQLPAAPSAEEEEEVEALE</sequence>
<organism evidence="2 3">
    <name type="scientific">Protomyces lactucae-debilis</name>
    <dbReference type="NCBI Taxonomy" id="2754530"/>
    <lineage>
        <taxon>Eukaryota</taxon>
        <taxon>Fungi</taxon>
        <taxon>Dikarya</taxon>
        <taxon>Ascomycota</taxon>
        <taxon>Taphrinomycotina</taxon>
        <taxon>Taphrinomycetes</taxon>
        <taxon>Taphrinales</taxon>
        <taxon>Protomycetaceae</taxon>
        <taxon>Protomyces</taxon>
    </lineage>
</organism>
<dbReference type="GeneID" id="63783788"/>
<dbReference type="GO" id="GO:0007034">
    <property type="term" value="P:vacuolar transport"/>
    <property type="evidence" value="ECO:0007669"/>
    <property type="project" value="InterPro"/>
</dbReference>
<evidence type="ECO:0000313" key="3">
    <source>
        <dbReference type="Proteomes" id="UP000193685"/>
    </source>
</evidence>
<dbReference type="PANTHER" id="PTHR10476">
    <property type="entry name" value="CHARGED MULTIVESICULAR BODY PROTEIN"/>
    <property type="match status" value="1"/>
</dbReference>
<dbReference type="EMBL" id="MCFI01000002">
    <property type="protein sequence ID" value="ORY87029.1"/>
    <property type="molecule type" value="Genomic_DNA"/>
</dbReference>
<reference evidence="2 3" key="1">
    <citation type="submission" date="2016-07" db="EMBL/GenBank/DDBJ databases">
        <title>Pervasive Adenine N6-methylation of Active Genes in Fungi.</title>
        <authorList>
            <consortium name="DOE Joint Genome Institute"/>
            <person name="Mondo S.J."/>
            <person name="Dannebaum R.O."/>
            <person name="Kuo R.C."/>
            <person name="Labutti K."/>
            <person name="Haridas S."/>
            <person name="Kuo A."/>
            <person name="Salamov A."/>
            <person name="Ahrendt S.R."/>
            <person name="Lipzen A."/>
            <person name="Sullivan W."/>
            <person name="Andreopoulos W.B."/>
            <person name="Clum A."/>
            <person name="Lindquist E."/>
            <person name="Daum C."/>
            <person name="Ramamoorthy G.K."/>
            <person name="Gryganskyi A."/>
            <person name="Culley D."/>
            <person name="Magnuson J.K."/>
            <person name="James T.Y."/>
            <person name="O'Malley M.A."/>
            <person name="Stajich J.E."/>
            <person name="Spatafora J.W."/>
            <person name="Visel A."/>
            <person name="Grigoriev I.V."/>
        </authorList>
    </citation>
    <scope>NUCLEOTIDE SEQUENCE [LARGE SCALE GENOMIC DNA]</scope>
    <source>
        <strain evidence="2 3">12-1054</strain>
    </source>
</reference>
<feature type="non-terminal residue" evidence="2">
    <location>
        <position position="193"/>
    </location>
</feature>
<dbReference type="AlphaFoldDB" id="A0A1Y2FSV9"/>
<dbReference type="InterPro" id="IPR005024">
    <property type="entry name" value="Snf7_fam"/>
</dbReference>
<protein>
    <submittedName>
        <fullName evidence="2">Snf7 family</fullName>
    </submittedName>
</protein>
<keyword evidence="3" id="KW-1185">Reference proteome</keyword>
<comment type="caution">
    <text evidence="2">The sequence shown here is derived from an EMBL/GenBank/DDBJ whole genome shotgun (WGS) entry which is preliminary data.</text>
</comment>
<evidence type="ECO:0000313" key="2">
    <source>
        <dbReference type="EMBL" id="ORY87029.1"/>
    </source>
</evidence>
<dbReference type="OMA" id="KILWEVT"/>
<feature type="compositionally biased region" description="Acidic residues" evidence="1">
    <location>
        <begin position="183"/>
        <end position="193"/>
    </location>
</feature>
<feature type="region of interest" description="Disordered" evidence="1">
    <location>
        <begin position="165"/>
        <end position="193"/>
    </location>
</feature>
<dbReference type="Proteomes" id="UP000193685">
    <property type="component" value="Unassembled WGS sequence"/>
</dbReference>
<name>A0A1Y2FSV9_PROLT</name>
<accession>A0A1Y2FSV9</accession>
<gene>
    <name evidence="2" type="ORF">BCR37DRAFT_335511</name>
</gene>
<dbReference type="OrthoDB" id="2329734at2759"/>
<dbReference type="STRING" id="56484.A0A1Y2FSV9"/>
<proteinExistence type="predicted"/>
<dbReference type="Gene3D" id="6.10.140.1230">
    <property type="match status" value="1"/>
</dbReference>
<feature type="non-terminal residue" evidence="2">
    <location>
        <position position="1"/>
    </location>
</feature>
<evidence type="ECO:0000256" key="1">
    <source>
        <dbReference type="SAM" id="MobiDB-lite"/>
    </source>
</evidence>